<reference evidence="2 4" key="1">
    <citation type="journal article" date="2017" name="Nature">
        <title>The sunflower genome provides insights into oil metabolism, flowering and Asterid evolution.</title>
        <authorList>
            <person name="Badouin H."/>
            <person name="Gouzy J."/>
            <person name="Grassa C.J."/>
            <person name="Murat F."/>
            <person name="Staton S.E."/>
            <person name="Cottret L."/>
            <person name="Lelandais-Briere C."/>
            <person name="Owens G.L."/>
            <person name="Carrere S."/>
            <person name="Mayjonade B."/>
            <person name="Legrand L."/>
            <person name="Gill N."/>
            <person name="Kane N.C."/>
            <person name="Bowers J.E."/>
            <person name="Hubner S."/>
            <person name="Bellec A."/>
            <person name="Berard A."/>
            <person name="Berges H."/>
            <person name="Blanchet N."/>
            <person name="Boniface M.C."/>
            <person name="Brunel D."/>
            <person name="Catrice O."/>
            <person name="Chaidir N."/>
            <person name="Claudel C."/>
            <person name="Donnadieu C."/>
            <person name="Faraut T."/>
            <person name="Fievet G."/>
            <person name="Helmstetter N."/>
            <person name="King M."/>
            <person name="Knapp S.J."/>
            <person name="Lai Z."/>
            <person name="Le Paslier M.C."/>
            <person name="Lippi Y."/>
            <person name="Lorenzon L."/>
            <person name="Mandel J.R."/>
            <person name="Marage G."/>
            <person name="Marchand G."/>
            <person name="Marquand E."/>
            <person name="Bret-Mestries E."/>
            <person name="Morien E."/>
            <person name="Nambeesan S."/>
            <person name="Nguyen T."/>
            <person name="Pegot-Espagnet P."/>
            <person name="Pouilly N."/>
            <person name="Raftis F."/>
            <person name="Sallet E."/>
            <person name="Schiex T."/>
            <person name="Thomas J."/>
            <person name="Vandecasteele C."/>
            <person name="Vares D."/>
            <person name="Vear F."/>
            <person name="Vautrin S."/>
            <person name="Crespi M."/>
            <person name="Mangin B."/>
            <person name="Burke J.M."/>
            <person name="Salse J."/>
            <person name="Munos S."/>
            <person name="Vincourt P."/>
            <person name="Rieseberg L.H."/>
            <person name="Langlade N.B."/>
        </authorList>
    </citation>
    <scope>NUCLEOTIDE SEQUENCE [LARGE SCALE GENOMIC DNA]</scope>
    <source>
        <strain evidence="4">cv. SF193</strain>
        <tissue evidence="2">Leaves</tissue>
    </source>
</reference>
<dbReference type="Gramene" id="mRNA:HanXRQr2_Chr05g0214371">
    <property type="protein sequence ID" value="mRNA:HanXRQr2_Chr05g0214371"/>
    <property type="gene ID" value="HanXRQr2_Chr05g0214371"/>
</dbReference>
<keyword evidence="4" id="KW-1185">Reference proteome</keyword>
<organism evidence="3 4">
    <name type="scientific">Helianthus annuus</name>
    <name type="common">Common sunflower</name>
    <dbReference type="NCBI Taxonomy" id="4232"/>
    <lineage>
        <taxon>Eukaryota</taxon>
        <taxon>Viridiplantae</taxon>
        <taxon>Streptophyta</taxon>
        <taxon>Embryophyta</taxon>
        <taxon>Tracheophyta</taxon>
        <taxon>Spermatophyta</taxon>
        <taxon>Magnoliopsida</taxon>
        <taxon>eudicotyledons</taxon>
        <taxon>Gunneridae</taxon>
        <taxon>Pentapetalae</taxon>
        <taxon>asterids</taxon>
        <taxon>campanulids</taxon>
        <taxon>Asterales</taxon>
        <taxon>Asteraceae</taxon>
        <taxon>Asteroideae</taxon>
        <taxon>Heliantheae alliance</taxon>
        <taxon>Heliantheae</taxon>
        <taxon>Helianthus</taxon>
    </lineage>
</organism>
<dbReference type="InParanoid" id="A0A251RM36"/>
<dbReference type="InterPro" id="IPR036047">
    <property type="entry name" value="F-box-like_dom_sf"/>
</dbReference>
<dbReference type="CDD" id="cd22157">
    <property type="entry name" value="F-box_AtFBW1-like"/>
    <property type="match status" value="1"/>
</dbReference>
<dbReference type="Gene3D" id="1.20.1280.50">
    <property type="match status" value="1"/>
</dbReference>
<gene>
    <name evidence="3" type="ORF">HannXRQ_Chr17g0540911</name>
    <name evidence="2" type="ORF">HanXRQr2_Chr05g0214371</name>
</gene>
<evidence type="ECO:0000313" key="2">
    <source>
        <dbReference type="EMBL" id="KAF5805858.1"/>
    </source>
</evidence>
<dbReference type="SUPFAM" id="SSF81383">
    <property type="entry name" value="F-box domain"/>
    <property type="match status" value="1"/>
</dbReference>
<sequence length="176" mass="19816">MTDGQLCSTVIITQKMETVLDEEEISCSTVVITQKMETLLGEEEEQSQTTDAQSDLIPNFSCSNVIIEEIFSRLPVQSILRSRSVCKPWHSFISDPSFTNFYFSRATLRLFLSAYNNSTRKRYFLSAAHDGGSVTRLITLDNTLSINDAAEAEHLNGFPYGECNSKIRVYGIRILP</sequence>
<proteinExistence type="predicted"/>
<dbReference type="SMART" id="SM00256">
    <property type="entry name" value="FBOX"/>
    <property type="match status" value="1"/>
</dbReference>
<reference evidence="2" key="3">
    <citation type="submission" date="2020-06" db="EMBL/GenBank/DDBJ databases">
        <title>Helianthus annuus Genome sequencing and assembly Release 2.</title>
        <authorList>
            <person name="Gouzy J."/>
            <person name="Langlade N."/>
            <person name="Munos S."/>
        </authorList>
    </citation>
    <scope>NUCLEOTIDE SEQUENCE</scope>
    <source>
        <tissue evidence="2">Leaves</tissue>
    </source>
</reference>
<dbReference type="PANTHER" id="PTHR31672">
    <property type="entry name" value="BNACNNG10540D PROTEIN"/>
    <property type="match status" value="1"/>
</dbReference>
<evidence type="ECO:0000259" key="1">
    <source>
        <dbReference type="SMART" id="SM00256"/>
    </source>
</evidence>
<evidence type="ECO:0000313" key="4">
    <source>
        <dbReference type="Proteomes" id="UP000215914"/>
    </source>
</evidence>
<dbReference type="InterPro" id="IPR001810">
    <property type="entry name" value="F-box_dom"/>
</dbReference>
<name>A0A251RM36_HELAN</name>
<accession>A0A251RM36</accession>
<evidence type="ECO:0000313" key="3">
    <source>
        <dbReference type="EMBL" id="OTF85528.1"/>
    </source>
</evidence>
<protein>
    <submittedName>
        <fullName evidence="2 3">F-box domain-containing protein</fullName>
    </submittedName>
</protein>
<dbReference type="PANTHER" id="PTHR31672:SF13">
    <property type="entry name" value="F-BOX PROTEIN CPR30-LIKE"/>
    <property type="match status" value="1"/>
</dbReference>
<dbReference type="InterPro" id="IPR050796">
    <property type="entry name" value="SCF_F-box_component"/>
</dbReference>
<dbReference type="Pfam" id="PF00646">
    <property type="entry name" value="F-box"/>
    <property type="match status" value="1"/>
</dbReference>
<reference evidence="3" key="2">
    <citation type="submission" date="2017-02" db="EMBL/GenBank/DDBJ databases">
        <title>Sunflower complete genome.</title>
        <authorList>
            <person name="Langlade N."/>
            <person name="Munos S."/>
        </authorList>
    </citation>
    <scope>NUCLEOTIDE SEQUENCE [LARGE SCALE GENOMIC DNA]</scope>
    <source>
        <tissue evidence="3">Leaves</tissue>
    </source>
</reference>
<dbReference type="AlphaFoldDB" id="A0A251RM36"/>
<feature type="domain" description="F-box" evidence="1">
    <location>
        <begin position="62"/>
        <end position="102"/>
    </location>
</feature>
<dbReference type="EMBL" id="CM007906">
    <property type="protein sequence ID" value="OTF85528.1"/>
    <property type="molecule type" value="Genomic_DNA"/>
</dbReference>
<dbReference type="Proteomes" id="UP000215914">
    <property type="component" value="Chromosome 17"/>
</dbReference>
<dbReference type="EMBL" id="MNCJ02000320">
    <property type="protein sequence ID" value="KAF5805858.1"/>
    <property type="molecule type" value="Genomic_DNA"/>
</dbReference>